<protein>
    <submittedName>
        <fullName evidence="1">Uncharacterized protein</fullName>
    </submittedName>
</protein>
<keyword evidence="2" id="KW-1185">Reference proteome</keyword>
<name>A0ABV4CGP2_9PSEU</name>
<sequence>MRVVLARRRGAERGGPPEVHAYWRPDDDTSTAAWWAPCGAKITPENAELVPRFAGAPCDRCWLLVALGSDAAPVGRDEFARAVPEPAAAPEPVAAPDPALGAEWAASWSIRATHAVEPGAPRSTLYGRPVVLARCGELGWGPMAPPPGWPLCDGCATITGART</sequence>
<gene>
    <name evidence="1" type="ORF">AB8O55_12815</name>
</gene>
<organism evidence="1 2">
    <name type="scientific">Saccharopolyspora cebuensis</name>
    <dbReference type="NCBI Taxonomy" id="418759"/>
    <lineage>
        <taxon>Bacteria</taxon>
        <taxon>Bacillati</taxon>
        <taxon>Actinomycetota</taxon>
        <taxon>Actinomycetes</taxon>
        <taxon>Pseudonocardiales</taxon>
        <taxon>Pseudonocardiaceae</taxon>
        <taxon>Saccharopolyspora</taxon>
    </lineage>
</organism>
<dbReference type="Proteomes" id="UP001564626">
    <property type="component" value="Unassembled WGS sequence"/>
</dbReference>
<evidence type="ECO:0000313" key="1">
    <source>
        <dbReference type="EMBL" id="MEY8040279.1"/>
    </source>
</evidence>
<dbReference type="EMBL" id="JBGEHV010000019">
    <property type="protein sequence ID" value="MEY8040279.1"/>
    <property type="molecule type" value="Genomic_DNA"/>
</dbReference>
<accession>A0ABV4CGP2</accession>
<dbReference type="RefSeq" id="WP_345365687.1">
    <property type="nucleotide sequence ID" value="NZ_BAABII010000016.1"/>
</dbReference>
<reference evidence="1 2" key="1">
    <citation type="submission" date="2024-08" db="EMBL/GenBank/DDBJ databases">
        <title>Genome mining of Saccharopolyspora cebuensis PGLac3 from Nigerian medicinal plant.</title>
        <authorList>
            <person name="Ezeobiora C.E."/>
            <person name="Igbokwe N.H."/>
            <person name="Amin D.H."/>
            <person name="Mendie U.E."/>
        </authorList>
    </citation>
    <scope>NUCLEOTIDE SEQUENCE [LARGE SCALE GENOMIC DNA]</scope>
    <source>
        <strain evidence="1 2">PGLac3</strain>
    </source>
</reference>
<proteinExistence type="predicted"/>
<comment type="caution">
    <text evidence="1">The sequence shown here is derived from an EMBL/GenBank/DDBJ whole genome shotgun (WGS) entry which is preliminary data.</text>
</comment>
<evidence type="ECO:0000313" key="2">
    <source>
        <dbReference type="Proteomes" id="UP001564626"/>
    </source>
</evidence>